<proteinExistence type="predicted"/>
<name>A0A8E2EL03_9PEZI</name>
<dbReference type="OrthoDB" id="3792875at2759"/>
<dbReference type="Proteomes" id="UP000250266">
    <property type="component" value="Unassembled WGS sequence"/>
</dbReference>
<organism evidence="1 2">
    <name type="scientific">Lepidopterella palustris CBS 459.81</name>
    <dbReference type="NCBI Taxonomy" id="1314670"/>
    <lineage>
        <taxon>Eukaryota</taxon>
        <taxon>Fungi</taxon>
        <taxon>Dikarya</taxon>
        <taxon>Ascomycota</taxon>
        <taxon>Pezizomycotina</taxon>
        <taxon>Dothideomycetes</taxon>
        <taxon>Pleosporomycetidae</taxon>
        <taxon>Mytilinidiales</taxon>
        <taxon>Argynnaceae</taxon>
        <taxon>Lepidopterella</taxon>
    </lineage>
</organism>
<evidence type="ECO:0000313" key="1">
    <source>
        <dbReference type="EMBL" id="OCK85930.1"/>
    </source>
</evidence>
<gene>
    <name evidence="1" type="ORF">K432DRAFT_470047</name>
</gene>
<keyword evidence="2" id="KW-1185">Reference proteome</keyword>
<protein>
    <submittedName>
        <fullName evidence="1">Uncharacterized protein</fullName>
    </submittedName>
</protein>
<dbReference type="AlphaFoldDB" id="A0A8E2EL03"/>
<dbReference type="EMBL" id="KV744811">
    <property type="protein sequence ID" value="OCK85930.1"/>
    <property type="molecule type" value="Genomic_DNA"/>
</dbReference>
<accession>A0A8E2EL03</accession>
<reference evidence="1 2" key="1">
    <citation type="journal article" date="2016" name="Nat. Commun.">
        <title>Ectomycorrhizal ecology is imprinted in the genome of the dominant symbiotic fungus Cenococcum geophilum.</title>
        <authorList>
            <consortium name="DOE Joint Genome Institute"/>
            <person name="Peter M."/>
            <person name="Kohler A."/>
            <person name="Ohm R.A."/>
            <person name="Kuo A."/>
            <person name="Krutzmann J."/>
            <person name="Morin E."/>
            <person name="Arend M."/>
            <person name="Barry K.W."/>
            <person name="Binder M."/>
            <person name="Choi C."/>
            <person name="Clum A."/>
            <person name="Copeland A."/>
            <person name="Grisel N."/>
            <person name="Haridas S."/>
            <person name="Kipfer T."/>
            <person name="LaButti K."/>
            <person name="Lindquist E."/>
            <person name="Lipzen A."/>
            <person name="Maire R."/>
            <person name="Meier B."/>
            <person name="Mihaltcheva S."/>
            <person name="Molinier V."/>
            <person name="Murat C."/>
            <person name="Poggeler S."/>
            <person name="Quandt C.A."/>
            <person name="Sperisen C."/>
            <person name="Tritt A."/>
            <person name="Tisserant E."/>
            <person name="Crous P.W."/>
            <person name="Henrissat B."/>
            <person name="Nehls U."/>
            <person name="Egli S."/>
            <person name="Spatafora J.W."/>
            <person name="Grigoriev I.V."/>
            <person name="Martin F.M."/>
        </authorList>
    </citation>
    <scope>NUCLEOTIDE SEQUENCE [LARGE SCALE GENOMIC DNA]</scope>
    <source>
        <strain evidence="1 2">CBS 459.81</strain>
    </source>
</reference>
<evidence type="ECO:0000313" key="2">
    <source>
        <dbReference type="Proteomes" id="UP000250266"/>
    </source>
</evidence>
<sequence length="200" mass="21943">MSSSMMNPTIIAQPSYYPSFASHLTGTLALAYSIILAECCRALGHSAEAATPHRPLTFHIPISILCIVSVALLGKDMGNALSYSCPYESVGSNNMAVIKEPEHSPAHFPERDPRKIFQMDELGVKRELVRPGTNLAKEGTERKSRMPIVRQASPYYEASGCELLVSVAPLASPRERIITYQRIEEATRGKSILARSTNPK</sequence>